<evidence type="ECO:0000313" key="9">
    <source>
        <dbReference type="EMBL" id="JAP49601.1"/>
    </source>
</evidence>
<dbReference type="EC" id="6.2.1.1" evidence="2"/>
<dbReference type="SUPFAM" id="SSF56801">
    <property type="entry name" value="Acetyl-CoA synthetase-like"/>
    <property type="match status" value="1"/>
</dbReference>
<dbReference type="GO" id="GO:0003987">
    <property type="term" value="F:acetate-CoA ligase activity"/>
    <property type="evidence" value="ECO:0007669"/>
    <property type="project" value="UniProtKB-EC"/>
</dbReference>
<dbReference type="InterPro" id="IPR042099">
    <property type="entry name" value="ANL_N_sf"/>
</dbReference>
<gene>
    <name evidence="9" type="ORF">TR92319</name>
</gene>
<dbReference type="FunFam" id="3.40.50.12780:FF:000001">
    <property type="entry name" value="Acetyl-coenzyme A synthetase"/>
    <property type="match status" value="1"/>
</dbReference>
<dbReference type="Gene3D" id="3.30.300.30">
    <property type="match status" value="1"/>
</dbReference>
<dbReference type="GO" id="GO:0006085">
    <property type="term" value="P:acetyl-CoA biosynthetic process"/>
    <property type="evidence" value="ECO:0007669"/>
    <property type="project" value="TreeGrafter"/>
</dbReference>
<feature type="domain" description="AMP-dependent synthetase/ligase" evidence="6">
    <location>
        <begin position="94"/>
        <end position="491"/>
    </location>
</feature>
<dbReference type="PANTHER" id="PTHR24095:SF244">
    <property type="entry name" value="ACETYL-COENZYME A SYNTHETASE"/>
    <property type="match status" value="1"/>
</dbReference>
<dbReference type="CDD" id="cd05966">
    <property type="entry name" value="ACS"/>
    <property type="match status" value="1"/>
</dbReference>
<evidence type="ECO:0000256" key="3">
    <source>
        <dbReference type="ARBA" id="ARBA00022598"/>
    </source>
</evidence>
<dbReference type="GO" id="GO:0005524">
    <property type="term" value="F:ATP binding"/>
    <property type="evidence" value="ECO:0007669"/>
    <property type="project" value="UniProtKB-KW"/>
</dbReference>
<evidence type="ECO:0000256" key="4">
    <source>
        <dbReference type="ARBA" id="ARBA00022741"/>
    </source>
</evidence>
<feature type="domain" description="Acetyl-coenzyme A synthetase N-terminal" evidence="8">
    <location>
        <begin position="25"/>
        <end position="86"/>
    </location>
</feature>
<name>A0A0X3PCF1_SCHSO</name>
<evidence type="ECO:0000259" key="6">
    <source>
        <dbReference type="Pfam" id="PF00501"/>
    </source>
</evidence>
<sequence length="701" mass="77838">MSDSKVYFPREGLVNEAHIASIDVYRKWHTESIKNPTEFWTNIAKDFTWKVFPETKNTLAYNFDLKKGRIFIRWFAGGKTNICYNCLDRHVKNGLGDKVAFYWEGNDPNDSRKITYNQLLEEVNTFGTALRRLGIKKGDRVAIYMPMVIEQVVAVLACARIGAVHSVVFGGYSAESLSERIANADCRLLITCDGAWRGTKLVDLMAVAARAMEICESKSHVVKHCIVLRHLTSCPTNSKVSLLAGESGQASMPGTRPVPNFTVQMRPGRDIWWDQAVADSKFLPCEVEWVDAEDNLFLLYTSGSTGRPKGMVHTTGGYMLYAGTTTKYTFDIQPDDIYWCTADIGWITGHSYLVYGPLLNGVTSVIFEGLPTWPDFGRYWSVVDKYKVTKFYTAPTVIRTLIGAGNEFVKAHDRSSLKILGSVGEPINPTAWEWYYNVVGEGRCSVVDTFWQTETGGHMITALPGAVPMKPGSAGRPFFGVDARLMHDEAEVATPPTWLQDEANPLHGKSITEGYLVFAAPWPGMARSIYNDHDRFESVYFSRFPGFYMTGDGAQLDKDGDFWITGRIDDMLNVSGHLLSTAEVESALVSHPLVAEAAAVSRHHKIKGECLHCFVTLKTGLTSLSAEVKQELINTVRAKIAPFAAPDFIQAAPALPKTRSGKIIRRLLRKIANGDREFGDVSTLADPSCLEALCADLEKAR</sequence>
<organism evidence="9">
    <name type="scientific">Schistocephalus solidus</name>
    <name type="common">Tapeworm</name>
    <dbReference type="NCBI Taxonomy" id="70667"/>
    <lineage>
        <taxon>Eukaryota</taxon>
        <taxon>Metazoa</taxon>
        <taxon>Spiralia</taxon>
        <taxon>Lophotrochozoa</taxon>
        <taxon>Platyhelminthes</taxon>
        <taxon>Cestoda</taxon>
        <taxon>Eucestoda</taxon>
        <taxon>Diphyllobothriidea</taxon>
        <taxon>Diphyllobothriidae</taxon>
        <taxon>Schistocephalus</taxon>
    </lineage>
</organism>
<dbReference type="InterPro" id="IPR025110">
    <property type="entry name" value="AMP-bd_C"/>
</dbReference>
<dbReference type="PANTHER" id="PTHR24095">
    <property type="entry name" value="ACETYL-COENZYME A SYNTHETASE"/>
    <property type="match status" value="1"/>
</dbReference>
<keyword evidence="4" id="KW-0547">Nucleotide-binding</keyword>
<dbReference type="Pfam" id="PF16177">
    <property type="entry name" value="ACAS_N"/>
    <property type="match status" value="1"/>
</dbReference>
<dbReference type="PROSITE" id="PS00455">
    <property type="entry name" value="AMP_BINDING"/>
    <property type="match status" value="1"/>
</dbReference>
<evidence type="ECO:0000256" key="2">
    <source>
        <dbReference type="ARBA" id="ARBA00013275"/>
    </source>
</evidence>
<accession>A0A0X3PCF1</accession>
<evidence type="ECO:0000259" key="7">
    <source>
        <dbReference type="Pfam" id="PF13193"/>
    </source>
</evidence>
<dbReference type="InterPro" id="IPR020845">
    <property type="entry name" value="AMP-binding_CS"/>
</dbReference>
<dbReference type="Pfam" id="PF13193">
    <property type="entry name" value="AMP-binding_C"/>
    <property type="match status" value="1"/>
</dbReference>
<feature type="domain" description="AMP-binding enzyme C-terminal" evidence="7">
    <location>
        <begin position="583"/>
        <end position="662"/>
    </location>
</feature>
<dbReference type="AlphaFoldDB" id="A0A0X3PCF1"/>
<proteinExistence type="inferred from homology"/>
<comment type="similarity">
    <text evidence="1">Belongs to the ATP-dependent AMP-binding enzyme family.</text>
</comment>
<evidence type="ECO:0000256" key="5">
    <source>
        <dbReference type="ARBA" id="ARBA00022840"/>
    </source>
</evidence>
<keyword evidence="5" id="KW-0067">ATP-binding</keyword>
<dbReference type="InterPro" id="IPR000873">
    <property type="entry name" value="AMP-dep_synth/lig_dom"/>
</dbReference>
<dbReference type="EMBL" id="GEEE01013624">
    <property type="protein sequence ID" value="JAP49601.1"/>
    <property type="molecule type" value="Transcribed_RNA"/>
</dbReference>
<dbReference type="Gene3D" id="3.40.50.12780">
    <property type="entry name" value="N-terminal domain of ligase-like"/>
    <property type="match status" value="1"/>
</dbReference>
<evidence type="ECO:0000259" key="8">
    <source>
        <dbReference type="Pfam" id="PF16177"/>
    </source>
</evidence>
<protein>
    <recommendedName>
        <fullName evidence="2">acetate--CoA ligase</fullName>
        <ecNumber evidence="2">6.2.1.1</ecNumber>
    </recommendedName>
</protein>
<dbReference type="Pfam" id="PF00501">
    <property type="entry name" value="AMP-binding"/>
    <property type="match status" value="1"/>
</dbReference>
<keyword evidence="3" id="KW-0436">Ligase</keyword>
<reference evidence="9" key="1">
    <citation type="submission" date="2016-01" db="EMBL/GenBank/DDBJ databases">
        <title>Reference transcriptome for the parasite Schistocephalus solidus: insights into the molecular evolution of parasitism.</title>
        <authorList>
            <person name="Hebert F.O."/>
            <person name="Grambauer S."/>
            <person name="Barber I."/>
            <person name="Landry C.R."/>
            <person name="Aubin-Horth N."/>
        </authorList>
    </citation>
    <scope>NUCLEOTIDE SEQUENCE</scope>
</reference>
<evidence type="ECO:0000256" key="1">
    <source>
        <dbReference type="ARBA" id="ARBA00006432"/>
    </source>
</evidence>
<dbReference type="InterPro" id="IPR032387">
    <property type="entry name" value="ACAS_N"/>
</dbReference>
<dbReference type="InterPro" id="IPR045851">
    <property type="entry name" value="AMP-bd_C_sf"/>
</dbReference>